<feature type="transmembrane region" description="Helical" evidence="8">
    <location>
        <begin position="301"/>
        <end position="321"/>
    </location>
</feature>
<feature type="non-terminal residue" evidence="10">
    <location>
        <position position="480"/>
    </location>
</feature>
<feature type="transmembrane region" description="Helical" evidence="8">
    <location>
        <begin position="177"/>
        <end position="196"/>
    </location>
</feature>
<comment type="subcellular location">
    <subcellularLocation>
        <location evidence="1">Cell membrane</location>
        <topology evidence="1">Multi-pass membrane protein</topology>
    </subcellularLocation>
</comment>
<proteinExistence type="inferred from homology"/>
<dbReference type="AlphaFoldDB" id="R7U588"/>
<dbReference type="PROSITE" id="PS00217">
    <property type="entry name" value="SUGAR_TRANSPORT_2"/>
    <property type="match status" value="1"/>
</dbReference>
<feature type="transmembrane region" description="Helical" evidence="8">
    <location>
        <begin position="48"/>
        <end position="72"/>
    </location>
</feature>
<dbReference type="InterPro" id="IPR003663">
    <property type="entry name" value="Sugar/inositol_transpt"/>
</dbReference>
<dbReference type="Pfam" id="PF00083">
    <property type="entry name" value="Sugar_tr"/>
    <property type="match status" value="2"/>
</dbReference>
<evidence type="ECO:0000313" key="10">
    <source>
        <dbReference type="EMBL" id="ELT98295.1"/>
    </source>
</evidence>
<dbReference type="SUPFAM" id="SSF103473">
    <property type="entry name" value="MFS general substrate transporter"/>
    <property type="match status" value="1"/>
</dbReference>
<dbReference type="InterPro" id="IPR036259">
    <property type="entry name" value="MFS_trans_sf"/>
</dbReference>
<accession>R7U588</accession>
<dbReference type="PRINTS" id="PR00171">
    <property type="entry name" value="SUGRTRNSPORT"/>
</dbReference>
<dbReference type="OrthoDB" id="4540492at2759"/>
<organism evidence="10">
    <name type="scientific">Capitella teleta</name>
    <name type="common">Polychaete worm</name>
    <dbReference type="NCBI Taxonomy" id="283909"/>
    <lineage>
        <taxon>Eukaryota</taxon>
        <taxon>Metazoa</taxon>
        <taxon>Spiralia</taxon>
        <taxon>Lophotrochozoa</taxon>
        <taxon>Annelida</taxon>
        <taxon>Polychaeta</taxon>
        <taxon>Sedentaria</taxon>
        <taxon>Scolecida</taxon>
        <taxon>Capitellidae</taxon>
        <taxon>Capitella</taxon>
    </lineage>
</organism>
<sequence length="480" mass="53535">MAVVILMGNSFMFGYNIGVLNQPAQLIRDFYNRTYTERWEMDEPIDDYTIMFLWSITTALFLPGGMIGAFSAGFLADRVGRKRAVLISHIPCFIGAILSSLCIVAKAPELLMIGRFIVGLSCGFATQLAPMYLLEITPFNLKGAFGTMNQLFVTLGIFLSSVFGLREILGTEDGWQYLILLQCIPALFSAIALPFLPDSPRYLMLNRGKRIATEKALRFLRQDNDVSADIEEMETECADKELETTEVDEEYTMRKLLTTKALRAPLIVAIMLQMIQQLSGINAVFFYSGGIYANAGVAQDSIQYAVIGTNAVNVAMTIIAVPIMDIAGRRALLLYPMFAMIGILGLITAALNLQSGYPWMSYISILCVISYVICFAVGLGEYFMAYNDMQIYAAFPGPIPMMVGAELFRQGPRTRAMSLAGLANWLFTLVLAISFELIQKAIKEYTFLIFLVLMIFFTAFVYFKVPETKNKTFEEIASMF</sequence>
<evidence type="ECO:0000256" key="2">
    <source>
        <dbReference type="ARBA" id="ARBA00022448"/>
    </source>
</evidence>
<dbReference type="PROSITE" id="PS00216">
    <property type="entry name" value="SUGAR_TRANSPORT_1"/>
    <property type="match status" value="1"/>
</dbReference>
<evidence type="ECO:0000313" key="12">
    <source>
        <dbReference type="Proteomes" id="UP000014760"/>
    </source>
</evidence>
<feature type="transmembrane region" description="Helical" evidence="8">
    <location>
        <begin position="84"/>
        <end position="107"/>
    </location>
</feature>
<evidence type="ECO:0000256" key="1">
    <source>
        <dbReference type="ARBA" id="ARBA00004651"/>
    </source>
</evidence>
<dbReference type="FunCoup" id="R7U588">
    <property type="interactions" value="103"/>
</dbReference>
<dbReference type="InterPro" id="IPR045263">
    <property type="entry name" value="GLUT"/>
</dbReference>
<dbReference type="EMBL" id="KB308081">
    <property type="protein sequence ID" value="ELT98295.1"/>
    <property type="molecule type" value="Genomic_DNA"/>
</dbReference>
<evidence type="ECO:0000256" key="3">
    <source>
        <dbReference type="ARBA" id="ARBA00022475"/>
    </source>
</evidence>
<feature type="transmembrane region" description="Helical" evidence="8">
    <location>
        <begin position="445"/>
        <end position="463"/>
    </location>
</feature>
<dbReference type="GO" id="GO:0005353">
    <property type="term" value="F:fructose transmembrane transporter activity"/>
    <property type="evidence" value="ECO:0007669"/>
    <property type="project" value="UniProtKB-ARBA"/>
</dbReference>
<feature type="transmembrane region" description="Helical" evidence="8">
    <location>
        <begin position="264"/>
        <end position="289"/>
    </location>
</feature>
<dbReference type="InterPro" id="IPR005829">
    <property type="entry name" value="Sugar_transporter_CS"/>
</dbReference>
<evidence type="ECO:0000256" key="8">
    <source>
        <dbReference type="SAM" id="Phobius"/>
    </source>
</evidence>
<dbReference type="InterPro" id="IPR020846">
    <property type="entry name" value="MFS_dom"/>
</dbReference>
<dbReference type="InterPro" id="IPR005828">
    <property type="entry name" value="MFS_sugar_transport-like"/>
</dbReference>
<dbReference type="EMBL" id="AMQN01010537">
    <property type="status" value="NOT_ANNOTATED_CDS"/>
    <property type="molecule type" value="Genomic_DNA"/>
</dbReference>
<feature type="domain" description="Major facilitator superfamily (MFS) profile" evidence="9">
    <location>
        <begin position="2"/>
        <end position="469"/>
    </location>
</feature>
<feature type="transmembrane region" description="Helical" evidence="8">
    <location>
        <begin position="333"/>
        <end position="353"/>
    </location>
</feature>
<dbReference type="Proteomes" id="UP000014760">
    <property type="component" value="Unassembled WGS sequence"/>
</dbReference>
<keyword evidence="3" id="KW-1003">Cell membrane</keyword>
<reference evidence="11" key="3">
    <citation type="submission" date="2015-06" db="UniProtKB">
        <authorList>
            <consortium name="EnsemblMetazoa"/>
        </authorList>
    </citation>
    <scope>IDENTIFICATION</scope>
</reference>
<keyword evidence="6 8" id="KW-0472">Membrane</keyword>
<dbReference type="PROSITE" id="PS50850">
    <property type="entry name" value="MFS"/>
    <property type="match status" value="1"/>
</dbReference>
<evidence type="ECO:0000259" key="9">
    <source>
        <dbReference type="PROSITE" id="PS50850"/>
    </source>
</evidence>
<feature type="transmembrane region" description="Helical" evidence="8">
    <location>
        <begin position="416"/>
        <end position="438"/>
    </location>
</feature>
<dbReference type="OMA" id="GTTIAFW"/>
<dbReference type="EnsemblMetazoa" id="CapteT170630">
    <property type="protein sequence ID" value="CapteP170630"/>
    <property type="gene ID" value="CapteG170630"/>
</dbReference>
<dbReference type="EMBL" id="AMQN01010536">
    <property type="status" value="NOT_ANNOTATED_CDS"/>
    <property type="molecule type" value="Genomic_DNA"/>
</dbReference>
<gene>
    <name evidence="10" type="ORF">CAPTEDRAFT_170630</name>
</gene>
<feature type="transmembrane region" description="Helical" evidence="8">
    <location>
        <begin position="146"/>
        <end position="165"/>
    </location>
</feature>
<keyword evidence="4 8" id="KW-0812">Transmembrane</keyword>
<reference evidence="10 12" key="2">
    <citation type="journal article" date="2013" name="Nature">
        <title>Insights into bilaterian evolution from three spiralian genomes.</title>
        <authorList>
            <person name="Simakov O."/>
            <person name="Marletaz F."/>
            <person name="Cho S.J."/>
            <person name="Edsinger-Gonzales E."/>
            <person name="Havlak P."/>
            <person name="Hellsten U."/>
            <person name="Kuo D.H."/>
            <person name="Larsson T."/>
            <person name="Lv J."/>
            <person name="Arendt D."/>
            <person name="Savage R."/>
            <person name="Osoegawa K."/>
            <person name="de Jong P."/>
            <person name="Grimwood J."/>
            <person name="Chapman J.A."/>
            <person name="Shapiro H."/>
            <person name="Aerts A."/>
            <person name="Otillar R.P."/>
            <person name="Terry A.Y."/>
            <person name="Boore J.L."/>
            <person name="Grigoriev I.V."/>
            <person name="Lindberg D.R."/>
            <person name="Seaver E.C."/>
            <person name="Weisblat D.A."/>
            <person name="Putnam N.H."/>
            <person name="Rokhsar D.S."/>
        </authorList>
    </citation>
    <scope>NUCLEOTIDE SEQUENCE</scope>
    <source>
        <strain evidence="10 12">I ESC-2004</strain>
    </source>
</reference>
<dbReference type="STRING" id="283909.R7U588"/>
<dbReference type="HOGENOM" id="CLU_001265_30_5_1"/>
<dbReference type="PANTHER" id="PTHR23503">
    <property type="entry name" value="SOLUTE CARRIER FAMILY 2"/>
    <property type="match status" value="1"/>
</dbReference>
<dbReference type="GO" id="GO:0005886">
    <property type="term" value="C:plasma membrane"/>
    <property type="evidence" value="ECO:0007669"/>
    <property type="project" value="UniProtKB-SubCell"/>
</dbReference>
<keyword evidence="5 8" id="KW-1133">Transmembrane helix</keyword>
<evidence type="ECO:0000256" key="4">
    <source>
        <dbReference type="ARBA" id="ARBA00022692"/>
    </source>
</evidence>
<comment type="similarity">
    <text evidence="7">Belongs to the major facilitator superfamily. Sugar transporter (TC 2.A.1.1) family.</text>
</comment>
<dbReference type="Gene3D" id="1.20.1250.20">
    <property type="entry name" value="MFS general substrate transporter like domains"/>
    <property type="match status" value="1"/>
</dbReference>
<dbReference type="NCBIfam" id="TIGR00879">
    <property type="entry name" value="SP"/>
    <property type="match status" value="1"/>
</dbReference>
<reference evidence="12" key="1">
    <citation type="submission" date="2012-12" db="EMBL/GenBank/DDBJ databases">
        <authorList>
            <person name="Hellsten U."/>
            <person name="Grimwood J."/>
            <person name="Chapman J.A."/>
            <person name="Shapiro H."/>
            <person name="Aerts A."/>
            <person name="Otillar R.P."/>
            <person name="Terry A.Y."/>
            <person name="Boore J.L."/>
            <person name="Simakov O."/>
            <person name="Marletaz F."/>
            <person name="Cho S.-J."/>
            <person name="Edsinger-Gonzales E."/>
            <person name="Havlak P."/>
            <person name="Kuo D.-H."/>
            <person name="Larsson T."/>
            <person name="Lv J."/>
            <person name="Arendt D."/>
            <person name="Savage R."/>
            <person name="Osoegawa K."/>
            <person name="de Jong P."/>
            <person name="Lindberg D.R."/>
            <person name="Seaver E.C."/>
            <person name="Weisblat D.A."/>
            <person name="Putnam N.H."/>
            <person name="Grigoriev I.V."/>
            <person name="Rokhsar D.S."/>
        </authorList>
    </citation>
    <scope>NUCLEOTIDE SEQUENCE</scope>
    <source>
        <strain evidence="12">I ESC-2004</strain>
    </source>
</reference>
<dbReference type="FunFam" id="1.20.1250.20:FF:001511">
    <property type="entry name" value="Solute carrier family 2, facilitated glucose transporter member 5"/>
    <property type="match status" value="1"/>
</dbReference>
<dbReference type="PANTHER" id="PTHR23503:SF8">
    <property type="entry name" value="FACILITATED GLUCOSE TRANSPORTER PROTEIN 1"/>
    <property type="match status" value="1"/>
</dbReference>
<evidence type="ECO:0000313" key="11">
    <source>
        <dbReference type="EnsemblMetazoa" id="CapteP170630"/>
    </source>
</evidence>
<keyword evidence="12" id="KW-1185">Reference proteome</keyword>
<protein>
    <recommendedName>
        <fullName evidence="9">Major facilitator superfamily (MFS) profile domain-containing protein</fullName>
    </recommendedName>
</protein>
<name>R7U588_CAPTE</name>
<dbReference type="GO" id="GO:1990539">
    <property type="term" value="P:fructose import across plasma membrane"/>
    <property type="evidence" value="ECO:0007669"/>
    <property type="project" value="UniProtKB-ARBA"/>
</dbReference>
<feature type="transmembrane region" description="Helical" evidence="8">
    <location>
        <begin position="359"/>
        <end position="379"/>
    </location>
</feature>
<evidence type="ECO:0000256" key="6">
    <source>
        <dbReference type="ARBA" id="ARBA00023136"/>
    </source>
</evidence>
<feature type="transmembrane region" description="Helical" evidence="8">
    <location>
        <begin position="113"/>
        <end position="134"/>
    </location>
</feature>
<keyword evidence="2 7" id="KW-0813">Transport</keyword>
<evidence type="ECO:0000256" key="5">
    <source>
        <dbReference type="ARBA" id="ARBA00022989"/>
    </source>
</evidence>
<evidence type="ECO:0000256" key="7">
    <source>
        <dbReference type="RuleBase" id="RU003346"/>
    </source>
</evidence>